<protein>
    <submittedName>
        <fullName evidence="2">Uncharacterized protein</fullName>
    </submittedName>
</protein>
<feature type="compositionally biased region" description="Polar residues" evidence="1">
    <location>
        <begin position="325"/>
        <end position="343"/>
    </location>
</feature>
<reference evidence="2 3" key="1">
    <citation type="journal article" date="2020" name="Genomics">
        <title>Complete, high-quality genomes from long-read metagenomic sequencing of two wolf lichen thalli reveals enigmatic genome architecture.</title>
        <authorList>
            <person name="McKenzie S.K."/>
            <person name="Walston R.F."/>
            <person name="Allen J.L."/>
        </authorList>
    </citation>
    <scope>NUCLEOTIDE SEQUENCE [LARGE SCALE GENOMIC DNA]</scope>
    <source>
        <strain evidence="2">WasteWater1</strain>
    </source>
</reference>
<sequence>MSTPGAFENAEIPGSPSLPLYQTDVSEMVECDDTGRLQDEGAAKREESSTPSRFQRRLGSGWFGKCYGSVKKLVGSNAKGGDRGVEAAVTGGNEPVTGSMLERTGMMRETAHRTQNHDAQSDVCEVESYHTAVDTDHQSSARHGLASLAIGSDSSPRLLSDEENERMNRKIDRLIAAIDHRRPIHFAPDAETGEVEVFADQYGEVIDQAEYELEQNIPAASESFGRVIRFGDGTRRMRSPYSLRYADSTDSWASTDSRKSSSNAWERAIAAANIRFALGHGTLDLKATVIRQPFRSSEMQPEARRGRGLVRTISPIPLDFDKPLRTSTPSIHSNGSEQDTSSPLFEKSCERICRETYAEPPGPTFRREFPEHSQLDQWAFVSEPRDEPSREAKAPASTGRAFGVFADVSNGVSSSKKIGKPAIRSKALKDISNLRRLGHLKFNSFAKDSKLATDQPVTTVPATTSSFGFGGASSPESRRVYINTKWPGLLEDRGMAESPRLDGAARRRNEQAIGHPIDTSHYSLSHVRTSVAVSSLNADPNRQAHFDLALARLEGRALPPPPSPIHRYPDSAALFDQDIQIEGPNRPLPLRGPVPSRIANPTPYRAFWRYFVGKEGRGH</sequence>
<dbReference type="AlphaFoldDB" id="A0A8H6CGJ0"/>
<comment type="caution">
    <text evidence="2">The sequence shown here is derived from an EMBL/GenBank/DDBJ whole genome shotgun (WGS) entry which is preliminary data.</text>
</comment>
<evidence type="ECO:0000313" key="3">
    <source>
        <dbReference type="Proteomes" id="UP000593566"/>
    </source>
</evidence>
<keyword evidence="3" id="KW-1185">Reference proteome</keyword>
<name>A0A8H6CGJ0_9LECA</name>
<accession>A0A8H6CGJ0</accession>
<dbReference type="RefSeq" id="XP_037152393.1">
    <property type="nucleotide sequence ID" value="XM_037292031.1"/>
</dbReference>
<dbReference type="EMBL" id="JACCJB010000011">
    <property type="protein sequence ID" value="KAF6223047.1"/>
    <property type="molecule type" value="Genomic_DNA"/>
</dbReference>
<evidence type="ECO:0000313" key="2">
    <source>
        <dbReference type="EMBL" id="KAF6223047.1"/>
    </source>
</evidence>
<evidence type="ECO:0000256" key="1">
    <source>
        <dbReference type="SAM" id="MobiDB-lite"/>
    </source>
</evidence>
<organism evidence="2 3">
    <name type="scientific">Letharia lupina</name>
    <dbReference type="NCBI Taxonomy" id="560253"/>
    <lineage>
        <taxon>Eukaryota</taxon>
        <taxon>Fungi</taxon>
        <taxon>Dikarya</taxon>
        <taxon>Ascomycota</taxon>
        <taxon>Pezizomycotina</taxon>
        <taxon>Lecanoromycetes</taxon>
        <taxon>OSLEUM clade</taxon>
        <taxon>Lecanoromycetidae</taxon>
        <taxon>Lecanorales</taxon>
        <taxon>Lecanorineae</taxon>
        <taxon>Parmeliaceae</taxon>
        <taxon>Letharia</taxon>
    </lineage>
</organism>
<dbReference type="GeneID" id="59329517"/>
<dbReference type="Proteomes" id="UP000593566">
    <property type="component" value="Unassembled WGS sequence"/>
</dbReference>
<feature type="region of interest" description="Disordered" evidence="1">
    <location>
        <begin position="1"/>
        <end position="22"/>
    </location>
</feature>
<proteinExistence type="predicted"/>
<feature type="region of interest" description="Disordered" evidence="1">
    <location>
        <begin position="321"/>
        <end position="344"/>
    </location>
</feature>
<gene>
    <name evidence="2" type="ORF">HO133_001099</name>
</gene>